<name>X1QB64_9ZZZZ</name>
<dbReference type="Gene3D" id="3.40.50.10470">
    <property type="entry name" value="Translation initiation factor eif-2b, domain 2"/>
    <property type="match status" value="1"/>
</dbReference>
<dbReference type="SUPFAM" id="SSF100950">
    <property type="entry name" value="NagB/RpiA/CoA transferase-like"/>
    <property type="match status" value="1"/>
</dbReference>
<dbReference type="EMBL" id="BARV01041162">
    <property type="protein sequence ID" value="GAI48285.1"/>
    <property type="molecule type" value="Genomic_DNA"/>
</dbReference>
<dbReference type="InterPro" id="IPR037171">
    <property type="entry name" value="NagB/RpiA_transferase-like"/>
</dbReference>
<organism evidence="1">
    <name type="scientific">marine sediment metagenome</name>
    <dbReference type="NCBI Taxonomy" id="412755"/>
    <lineage>
        <taxon>unclassified sequences</taxon>
        <taxon>metagenomes</taxon>
        <taxon>ecological metagenomes</taxon>
    </lineage>
</organism>
<reference evidence="1" key="1">
    <citation type="journal article" date="2014" name="Front. Microbiol.">
        <title>High frequency of phylogenetically diverse reductive dehalogenase-homologous genes in deep subseafloor sedimentary metagenomes.</title>
        <authorList>
            <person name="Kawai M."/>
            <person name="Futagami T."/>
            <person name="Toyoda A."/>
            <person name="Takaki Y."/>
            <person name="Nishi S."/>
            <person name="Hori S."/>
            <person name="Arai W."/>
            <person name="Tsubouchi T."/>
            <person name="Morono Y."/>
            <person name="Uchiyama I."/>
            <person name="Ito T."/>
            <person name="Fujiyama A."/>
            <person name="Inagaki F."/>
            <person name="Takami H."/>
        </authorList>
    </citation>
    <scope>NUCLEOTIDE SEQUENCE</scope>
    <source>
        <strain evidence="1">Expedition CK06-06</strain>
    </source>
</reference>
<dbReference type="GO" id="GO:0019509">
    <property type="term" value="P:L-methionine salvage from methylthioadenosine"/>
    <property type="evidence" value="ECO:0007669"/>
    <property type="project" value="TreeGrafter"/>
</dbReference>
<dbReference type="PANTHER" id="PTHR43475:SF2">
    <property type="entry name" value="RIBOSE 1,5-BISPHOSPHATE ISOMERASE"/>
    <property type="match status" value="1"/>
</dbReference>
<dbReference type="InterPro" id="IPR000649">
    <property type="entry name" value="IF-2B-related"/>
</dbReference>
<feature type="non-terminal residue" evidence="1">
    <location>
        <position position="1"/>
    </location>
</feature>
<dbReference type="PANTHER" id="PTHR43475">
    <property type="entry name" value="METHYLTHIORIBOSE-1-PHOSPHATE ISOMERASE"/>
    <property type="match status" value="1"/>
</dbReference>
<sequence>ELGIYGPVTFIDDAAMGLYIATVSKVMVGADRVCADGKIVNGIGTYQLALTAERAGIPFYVLCETLKFDSRLSSGEVDLEEKEPSEVVEAGRLPPEVKVRNPYFDITPLELITGIVTENGLLTPEEIISYLEKQSIKDG</sequence>
<comment type="caution">
    <text evidence="1">The sequence shown here is derived from an EMBL/GenBank/DDBJ whole genome shotgun (WGS) entry which is preliminary data.</text>
</comment>
<dbReference type="Pfam" id="PF01008">
    <property type="entry name" value="IF-2B"/>
    <property type="match status" value="1"/>
</dbReference>
<dbReference type="InterPro" id="IPR042529">
    <property type="entry name" value="IF_2B-like_C"/>
</dbReference>
<accession>X1QB64</accession>
<gene>
    <name evidence="1" type="ORF">S06H3_62431</name>
</gene>
<evidence type="ECO:0000313" key="1">
    <source>
        <dbReference type="EMBL" id="GAI48285.1"/>
    </source>
</evidence>
<protein>
    <recommendedName>
        <fullName evidence="2">S-methyl-5-thioribose-1-phosphate isomerase</fullName>
    </recommendedName>
</protein>
<evidence type="ECO:0008006" key="2">
    <source>
        <dbReference type="Google" id="ProtNLM"/>
    </source>
</evidence>
<proteinExistence type="predicted"/>
<dbReference type="GO" id="GO:0046523">
    <property type="term" value="F:S-methyl-5-thioribose-1-phosphate isomerase activity"/>
    <property type="evidence" value="ECO:0007669"/>
    <property type="project" value="TreeGrafter"/>
</dbReference>
<dbReference type="AlphaFoldDB" id="X1QB64"/>